<dbReference type="GO" id="GO:0005694">
    <property type="term" value="C:chromosome"/>
    <property type="evidence" value="ECO:0007669"/>
    <property type="project" value="TreeGrafter"/>
</dbReference>
<dbReference type="GO" id="GO:0007059">
    <property type="term" value="P:chromosome segregation"/>
    <property type="evidence" value="ECO:0007669"/>
    <property type="project" value="TreeGrafter"/>
</dbReference>
<keyword evidence="1" id="KW-0175">Coiled coil</keyword>
<name>A0A418YL44_9SPHN</name>
<sequence length="680" mass="74836">MTYPTIVYARALDCHKSPHNVRTQSDADADAELEANIGETGIILENLIGVAVARKKGKFEIYGGGRRLDGTHANIAKGKLDEDFMVPVLVAKNARDAIEMSLAENYFQLPMNPADECRAFKSIIEREKKVPADLAKRFGKTERFVLGRLRLADLAEPVFNALRMGEITLEVATAYAHTSDTDRQAKVFAQMDQGYYRHNPNEIRRAVASGSYKGGDPKAILVGRDAYLAAGGAIDADLYTNQFTELWRDGDLVDKLAEEALAQAAAAIRDREGFAEVRTVPATTIPYSETFQLTRLVGEPAPLAPEVEARKAEIEAELAEIEGQAEEADGYTEEQSERIEVLEEEIGAIIDTAEVITDEQKASAIAYVMIGKDGQPCVYEELFVAVSEDPDEVDEDEEVDGDDDATETDEDETEAPTTEHFSQKLKDELAMMKTELLALHIANDPHFALDLGTFIMVDDACRLGYYGMPSELRARAPSPRVSGFTSDTPAAQAWAKLDDALDRSWINHTEIHERYDAFCALEDSARAAWLGWAVARTLHAVPEGMTGSSFLNHLGAKLGIDVAAWWRPTARNFFDRITKPAILKLFEAIGGNDLKNRYAASRKFDLAASSEKLFAGQIIAEAEVKERALAWLPGPMRFAVEDAEIDATLFEDAPVAENDSAPIEPEQTQDEEPITLPKAA</sequence>
<dbReference type="CDD" id="cd16406">
    <property type="entry name" value="ParB_N_like"/>
    <property type="match status" value="1"/>
</dbReference>
<keyword evidence="5" id="KW-1185">Reference proteome</keyword>
<feature type="compositionally biased region" description="Acidic residues" evidence="2">
    <location>
        <begin position="388"/>
        <end position="414"/>
    </location>
</feature>
<organism evidence="4 5">
    <name type="scientific">Sphingobium terrigena</name>
    <dbReference type="NCBI Taxonomy" id="2304063"/>
    <lineage>
        <taxon>Bacteria</taxon>
        <taxon>Pseudomonadati</taxon>
        <taxon>Pseudomonadota</taxon>
        <taxon>Alphaproteobacteria</taxon>
        <taxon>Sphingomonadales</taxon>
        <taxon>Sphingomonadaceae</taxon>
        <taxon>Sphingobium</taxon>
    </lineage>
</organism>
<dbReference type="InterPro" id="IPR050336">
    <property type="entry name" value="Chromosome_partition/occlusion"/>
</dbReference>
<dbReference type="PANTHER" id="PTHR33375">
    <property type="entry name" value="CHROMOSOME-PARTITIONING PROTEIN PARB-RELATED"/>
    <property type="match status" value="1"/>
</dbReference>
<dbReference type="Gene3D" id="1.10.10.2830">
    <property type="match status" value="1"/>
</dbReference>
<feature type="region of interest" description="Disordered" evidence="2">
    <location>
        <begin position="387"/>
        <end position="422"/>
    </location>
</feature>
<evidence type="ECO:0000256" key="2">
    <source>
        <dbReference type="SAM" id="MobiDB-lite"/>
    </source>
</evidence>
<dbReference type="InterPro" id="IPR041468">
    <property type="entry name" value="HTH_ParB/Spo0J"/>
</dbReference>
<feature type="domain" description="ParB/Spo0J HTH" evidence="3">
    <location>
        <begin position="111"/>
        <end position="191"/>
    </location>
</feature>
<dbReference type="EMBL" id="QVRA01000044">
    <property type="protein sequence ID" value="RJG51696.1"/>
    <property type="molecule type" value="Genomic_DNA"/>
</dbReference>
<feature type="region of interest" description="Disordered" evidence="2">
    <location>
        <begin position="656"/>
        <end position="680"/>
    </location>
</feature>
<dbReference type="PANTHER" id="PTHR33375:SF7">
    <property type="entry name" value="CHROMOSOME 2-PARTITIONING PROTEIN PARB-RELATED"/>
    <property type="match status" value="1"/>
</dbReference>
<evidence type="ECO:0000256" key="1">
    <source>
        <dbReference type="SAM" id="Coils"/>
    </source>
</evidence>
<evidence type="ECO:0000313" key="5">
    <source>
        <dbReference type="Proteomes" id="UP000283469"/>
    </source>
</evidence>
<proteinExistence type="predicted"/>
<dbReference type="Pfam" id="PF17762">
    <property type="entry name" value="HTH_ParB"/>
    <property type="match status" value="1"/>
</dbReference>
<dbReference type="OrthoDB" id="9813122at2"/>
<dbReference type="SUPFAM" id="SSF109709">
    <property type="entry name" value="KorB DNA-binding domain-like"/>
    <property type="match status" value="1"/>
</dbReference>
<gene>
    <name evidence="4" type="ORF">D0Z70_23110</name>
</gene>
<evidence type="ECO:0000259" key="3">
    <source>
        <dbReference type="Pfam" id="PF17762"/>
    </source>
</evidence>
<protein>
    <submittedName>
        <fullName evidence="4">ParB/RepB/Spo0J family partition protein</fullName>
    </submittedName>
</protein>
<dbReference type="AlphaFoldDB" id="A0A418YL44"/>
<feature type="coiled-coil region" evidence="1">
    <location>
        <begin position="304"/>
        <end position="334"/>
    </location>
</feature>
<accession>A0A418YL44</accession>
<reference evidence="4 5" key="1">
    <citation type="submission" date="2018-08" db="EMBL/GenBank/DDBJ databases">
        <title>Sphingobium sp. EO9.</title>
        <authorList>
            <person name="Park Y."/>
            <person name="Kim K.H."/>
            <person name="Jeon C.O."/>
        </authorList>
    </citation>
    <scope>NUCLEOTIDE SEQUENCE [LARGE SCALE GENOMIC DNA]</scope>
    <source>
        <strain evidence="4 5">EO9</strain>
    </source>
</reference>
<dbReference type="Proteomes" id="UP000283469">
    <property type="component" value="Unassembled WGS sequence"/>
</dbReference>
<evidence type="ECO:0000313" key="4">
    <source>
        <dbReference type="EMBL" id="RJG51696.1"/>
    </source>
</evidence>
<comment type="caution">
    <text evidence="4">The sequence shown here is derived from an EMBL/GenBank/DDBJ whole genome shotgun (WGS) entry which is preliminary data.</text>
</comment>